<dbReference type="PANTHER" id="PTHR31302">
    <property type="entry name" value="TRANSMEMBRANE PROTEIN WITH METALLOPHOSPHOESTERASE DOMAIN-RELATED"/>
    <property type="match status" value="1"/>
</dbReference>
<sequence>MKGESTMRVALISDLHFDVNHVDLATNLPQQAAYLRAQGVDLYLIAGDLTNHFRQSLAIAERLQTLLAPAQVRFIAGNHDMVHDVSYEQLETFPATTYLHNRFWDLPGTAWRVIGNNGWYDYEFADNLTGRNFRAWKNAFWVDSPIPQPMSDPERMDRVLTQVRQQLVAAQRAQKKVLLMTHFAPRREYIRYTHDDRFWNMANALMGSPRLGQLITDFRVPIVQFGHLHRHFWPQHFQATTYYNQTLGYHNRRINEWYHWDYLSEWRDRLRILDLH</sequence>
<dbReference type="InterPro" id="IPR051158">
    <property type="entry name" value="Metallophosphoesterase_sf"/>
</dbReference>
<dbReference type="InterPro" id="IPR029052">
    <property type="entry name" value="Metallo-depent_PP-like"/>
</dbReference>
<keyword evidence="2" id="KW-0378">Hydrolase</keyword>
<dbReference type="PANTHER" id="PTHR31302:SF22">
    <property type="entry name" value="PHOSPHOESTERASE"/>
    <property type="match status" value="1"/>
</dbReference>
<evidence type="ECO:0000313" key="3">
    <source>
        <dbReference type="Proteomes" id="UP000051835"/>
    </source>
</evidence>
<evidence type="ECO:0000313" key="2">
    <source>
        <dbReference type="EMBL" id="KRL49497.1"/>
    </source>
</evidence>
<organism evidence="2 3">
    <name type="scientific">Levilactobacillus spicheri DSM 15429</name>
    <dbReference type="NCBI Taxonomy" id="1423805"/>
    <lineage>
        <taxon>Bacteria</taxon>
        <taxon>Bacillati</taxon>
        <taxon>Bacillota</taxon>
        <taxon>Bacilli</taxon>
        <taxon>Lactobacillales</taxon>
        <taxon>Lactobacillaceae</taxon>
        <taxon>Levilactobacillus</taxon>
    </lineage>
</organism>
<dbReference type="SUPFAM" id="SSF56300">
    <property type="entry name" value="Metallo-dependent phosphatases"/>
    <property type="match status" value="1"/>
</dbReference>
<reference evidence="2 3" key="1">
    <citation type="journal article" date="2015" name="Genome Announc.">
        <title>Expanding the biotechnology potential of lactobacilli through comparative genomics of 213 strains and associated genera.</title>
        <authorList>
            <person name="Sun Z."/>
            <person name="Harris H.M."/>
            <person name="McCann A."/>
            <person name="Guo C."/>
            <person name="Argimon S."/>
            <person name="Zhang W."/>
            <person name="Yang X."/>
            <person name="Jeffery I.B."/>
            <person name="Cooney J.C."/>
            <person name="Kagawa T.F."/>
            <person name="Liu W."/>
            <person name="Song Y."/>
            <person name="Salvetti E."/>
            <person name="Wrobel A."/>
            <person name="Rasinkangas P."/>
            <person name="Parkhill J."/>
            <person name="Rea M.C."/>
            <person name="O'Sullivan O."/>
            <person name="Ritari J."/>
            <person name="Douillard F.P."/>
            <person name="Paul Ross R."/>
            <person name="Yang R."/>
            <person name="Briner A.E."/>
            <person name="Felis G.E."/>
            <person name="de Vos W.M."/>
            <person name="Barrangou R."/>
            <person name="Klaenhammer T.R."/>
            <person name="Caufield P.W."/>
            <person name="Cui Y."/>
            <person name="Zhang H."/>
            <person name="O'Toole P.W."/>
        </authorList>
    </citation>
    <scope>NUCLEOTIDE SEQUENCE [LARGE SCALE GENOMIC DNA]</scope>
    <source>
        <strain evidence="2 3">DSM 15429</strain>
    </source>
</reference>
<protein>
    <submittedName>
        <fullName evidence="2">Phosphohydrolase</fullName>
    </submittedName>
</protein>
<dbReference type="AlphaFoldDB" id="A0A0R1QZ52"/>
<dbReference type="CDD" id="cd00838">
    <property type="entry name" value="MPP_superfamily"/>
    <property type="match status" value="1"/>
</dbReference>
<dbReference type="GO" id="GO:0016787">
    <property type="term" value="F:hydrolase activity"/>
    <property type="evidence" value="ECO:0007669"/>
    <property type="project" value="UniProtKB-KW"/>
</dbReference>
<name>A0A0R1QZ52_9LACO</name>
<comment type="caution">
    <text evidence="2">The sequence shown here is derived from an EMBL/GenBank/DDBJ whole genome shotgun (WGS) entry which is preliminary data.</text>
</comment>
<dbReference type="Gene3D" id="3.60.21.10">
    <property type="match status" value="1"/>
</dbReference>
<dbReference type="Proteomes" id="UP000051835">
    <property type="component" value="Unassembled WGS sequence"/>
</dbReference>
<dbReference type="NCBIfam" id="TIGR03729">
    <property type="entry name" value="acc_ester"/>
    <property type="match status" value="1"/>
</dbReference>
<dbReference type="RefSeq" id="WP_147007795.1">
    <property type="nucleotide sequence ID" value="NZ_AZFC01000008.1"/>
</dbReference>
<dbReference type="InterPro" id="IPR022302">
    <property type="entry name" value="Phosphoesterase_putative"/>
</dbReference>
<proteinExistence type="predicted"/>
<gene>
    <name evidence="2" type="ORF">FD37_GL000003</name>
</gene>
<dbReference type="Pfam" id="PF00149">
    <property type="entry name" value="Metallophos"/>
    <property type="match status" value="1"/>
</dbReference>
<dbReference type="PATRIC" id="fig|1423805.4.peg.4"/>
<accession>A0A0R1QZ52</accession>
<evidence type="ECO:0000259" key="1">
    <source>
        <dbReference type="Pfam" id="PF00149"/>
    </source>
</evidence>
<feature type="domain" description="Calcineurin-like phosphoesterase" evidence="1">
    <location>
        <begin position="7"/>
        <end position="230"/>
    </location>
</feature>
<dbReference type="InterPro" id="IPR004843">
    <property type="entry name" value="Calcineurin-like_PHP"/>
</dbReference>
<dbReference type="EMBL" id="AZFC01000008">
    <property type="protein sequence ID" value="KRL49497.1"/>
    <property type="molecule type" value="Genomic_DNA"/>
</dbReference>